<dbReference type="InterPro" id="IPR016039">
    <property type="entry name" value="Thiolase-like"/>
</dbReference>
<dbReference type="InterPro" id="IPR014030">
    <property type="entry name" value="Ketoacyl_synth_N"/>
</dbReference>
<organism evidence="2 3">
    <name type="scientific">Undibacterium hunanense</name>
    <dbReference type="NCBI Taxonomy" id="2762292"/>
    <lineage>
        <taxon>Bacteria</taxon>
        <taxon>Pseudomonadati</taxon>
        <taxon>Pseudomonadota</taxon>
        <taxon>Betaproteobacteria</taxon>
        <taxon>Burkholderiales</taxon>
        <taxon>Oxalobacteraceae</taxon>
        <taxon>Undibacterium</taxon>
    </lineage>
</organism>
<feature type="domain" description="Beta-ketoacyl synthase-like N-terminal" evidence="1">
    <location>
        <begin position="26"/>
        <end position="251"/>
    </location>
</feature>
<dbReference type="Pfam" id="PF13723">
    <property type="entry name" value="Ketoacyl-synt_2"/>
    <property type="match status" value="1"/>
</dbReference>
<gene>
    <name evidence="2" type="ORF">H8L32_20305</name>
</gene>
<accession>A0ABR6ZW26</accession>
<dbReference type="SUPFAM" id="SSF53901">
    <property type="entry name" value="Thiolase-like"/>
    <property type="match status" value="1"/>
</dbReference>
<dbReference type="Proteomes" id="UP000650424">
    <property type="component" value="Unassembled WGS sequence"/>
</dbReference>
<dbReference type="EMBL" id="JACOGF010000011">
    <property type="protein sequence ID" value="MBC3919823.1"/>
    <property type="molecule type" value="Genomic_DNA"/>
</dbReference>
<name>A0ABR6ZW26_9BURK</name>
<keyword evidence="3" id="KW-1185">Reference proteome</keyword>
<reference evidence="2 3" key="1">
    <citation type="submission" date="2020-08" db="EMBL/GenBank/DDBJ databases">
        <title>Novel species isolated from subtropical streams in China.</title>
        <authorList>
            <person name="Lu H."/>
        </authorList>
    </citation>
    <scope>NUCLEOTIDE SEQUENCE [LARGE SCALE GENOMIC DNA]</scope>
    <source>
        <strain evidence="2 3">CY18W</strain>
    </source>
</reference>
<evidence type="ECO:0000259" key="1">
    <source>
        <dbReference type="Pfam" id="PF13723"/>
    </source>
</evidence>
<protein>
    <submittedName>
        <fullName evidence="2">Beta-ketoacyl synthase chain length factor</fullName>
    </submittedName>
</protein>
<sequence length="254" mass="27617">MRENGVRFSIASHAAWAPGVDTPDAWKEWAKAPFAFVGNAEPAVAAMPPMLRRRAGSLGKMALEVAYQCLDGRTNIPTVFCSRHGEVTRAIDLLTELVQEQSVSPTGFGLAVHNASAGLFSIARKDQANHIALAAGDSTVEHAVIEACGLLADGEPMVLLVAYDQPLPDLMKQFQDADEQPYAWAWLMVPAQDDVIRLRCESVTGRQEDNMDAEVLATAGAMPSGLQAWRFVCGAQTKLIRQAGNRSWIWSRDV</sequence>
<comment type="caution">
    <text evidence="2">The sequence shown here is derived from an EMBL/GenBank/DDBJ whole genome shotgun (WGS) entry which is preliminary data.</text>
</comment>
<dbReference type="RefSeq" id="WP_186949072.1">
    <property type="nucleotide sequence ID" value="NZ_JACOGF010000011.1"/>
</dbReference>
<proteinExistence type="predicted"/>
<evidence type="ECO:0000313" key="3">
    <source>
        <dbReference type="Proteomes" id="UP000650424"/>
    </source>
</evidence>
<evidence type="ECO:0000313" key="2">
    <source>
        <dbReference type="EMBL" id="MBC3919823.1"/>
    </source>
</evidence>